<dbReference type="AlphaFoldDB" id="A0AAV0WHE5"/>
<protein>
    <recommendedName>
        <fullName evidence="1">DUF4371 domain-containing protein</fullName>
    </recommendedName>
</protein>
<feature type="domain" description="DUF4371" evidence="1">
    <location>
        <begin position="2"/>
        <end position="102"/>
    </location>
</feature>
<organism evidence="2 3">
    <name type="scientific">Macrosiphum euphorbiae</name>
    <name type="common">potato aphid</name>
    <dbReference type="NCBI Taxonomy" id="13131"/>
    <lineage>
        <taxon>Eukaryota</taxon>
        <taxon>Metazoa</taxon>
        <taxon>Ecdysozoa</taxon>
        <taxon>Arthropoda</taxon>
        <taxon>Hexapoda</taxon>
        <taxon>Insecta</taxon>
        <taxon>Pterygota</taxon>
        <taxon>Neoptera</taxon>
        <taxon>Paraneoptera</taxon>
        <taxon>Hemiptera</taxon>
        <taxon>Sternorrhyncha</taxon>
        <taxon>Aphidomorpha</taxon>
        <taxon>Aphidoidea</taxon>
        <taxon>Aphididae</taxon>
        <taxon>Macrosiphini</taxon>
        <taxon>Macrosiphum</taxon>
    </lineage>
</organism>
<evidence type="ECO:0000259" key="1">
    <source>
        <dbReference type="Pfam" id="PF14291"/>
    </source>
</evidence>
<proteinExistence type="predicted"/>
<dbReference type="InterPro" id="IPR012337">
    <property type="entry name" value="RNaseH-like_sf"/>
</dbReference>
<comment type="caution">
    <text evidence="2">The sequence shown here is derived from an EMBL/GenBank/DDBJ whole genome shotgun (WGS) entry which is preliminary data.</text>
</comment>
<name>A0AAV0WHE5_9HEMI</name>
<evidence type="ECO:0000313" key="3">
    <source>
        <dbReference type="Proteomes" id="UP001160148"/>
    </source>
</evidence>
<keyword evidence="3" id="KW-1185">Reference proteome</keyword>
<dbReference type="PANTHER" id="PTHR45749">
    <property type="match status" value="1"/>
</dbReference>
<evidence type="ECO:0000313" key="2">
    <source>
        <dbReference type="EMBL" id="CAI6355261.1"/>
    </source>
</evidence>
<dbReference type="EMBL" id="CARXXK010000002">
    <property type="protein sequence ID" value="CAI6355261.1"/>
    <property type="molecule type" value="Genomic_DNA"/>
</dbReference>
<reference evidence="2 3" key="1">
    <citation type="submission" date="2023-01" db="EMBL/GenBank/DDBJ databases">
        <authorList>
            <person name="Whitehead M."/>
        </authorList>
    </citation>
    <scope>NUCLEOTIDE SEQUENCE [LARGE SCALE GENOMIC DNA]</scope>
</reference>
<dbReference type="PANTHER" id="PTHR45749:SF21">
    <property type="entry name" value="DUF4371 DOMAIN-CONTAINING PROTEIN"/>
    <property type="match status" value="1"/>
</dbReference>
<dbReference type="SUPFAM" id="SSF53098">
    <property type="entry name" value="Ribonuclease H-like"/>
    <property type="match status" value="1"/>
</dbReference>
<dbReference type="Proteomes" id="UP001160148">
    <property type="component" value="Unassembled WGS sequence"/>
</dbReference>
<sequence length="235" mass="26338">MLSNEAQRLIINDVKEAPFYSVMADTTPDISHKDCLAICVRYVDSKGQAVERLLEVAEGKNKTGLGTATETIDILTKNSLCTDNLAFQSYDLANNMSGSLNGTQAKVSELVGHNVLYISCQAHRINTFIEHGCNSSLIISNMIDKLENFYVFFSASNKRYSILCKEMSDLDNVLQLRNLSETRWTARAESIEAVWCSFEAICDNLHYISSHQDSYDRLTTPKLTVLTKSYTPLIL</sequence>
<accession>A0AAV0WHE5</accession>
<gene>
    <name evidence="2" type="ORF">MEUPH1_LOCUS11139</name>
</gene>
<dbReference type="Pfam" id="PF14291">
    <property type="entry name" value="DUF4371"/>
    <property type="match status" value="1"/>
</dbReference>
<dbReference type="InterPro" id="IPR025398">
    <property type="entry name" value="DUF4371"/>
</dbReference>